<feature type="compositionally biased region" description="Basic and acidic residues" evidence="5">
    <location>
        <begin position="65"/>
        <end position="75"/>
    </location>
</feature>
<feature type="region of interest" description="Disordered" evidence="5">
    <location>
        <begin position="59"/>
        <end position="78"/>
    </location>
</feature>
<dbReference type="PANTHER" id="PTHR43343:SF3">
    <property type="entry name" value="PROTEASE DO-LIKE 8, CHLOROPLASTIC"/>
    <property type="match status" value="1"/>
</dbReference>
<dbReference type="InterPro" id="IPR036034">
    <property type="entry name" value="PDZ_sf"/>
</dbReference>
<dbReference type="Pfam" id="PF13180">
    <property type="entry name" value="PDZ_2"/>
    <property type="match status" value="1"/>
</dbReference>
<keyword evidence="4" id="KW-0720">Serine protease</keyword>
<evidence type="ECO:0000256" key="1">
    <source>
        <dbReference type="ARBA" id="ARBA00010541"/>
    </source>
</evidence>
<dbReference type="PANTHER" id="PTHR43343">
    <property type="entry name" value="PEPTIDASE S12"/>
    <property type="match status" value="1"/>
</dbReference>
<dbReference type="InterPro" id="IPR001940">
    <property type="entry name" value="Peptidase_S1C"/>
</dbReference>
<dbReference type="InterPro" id="IPR051201">
    <property type="entry name" value="Chloro_Bact_Ser_Proteases"/>
</dbReference>
<keyword evidence="2 8" id="KW-0645">Protease</keyword>
<dbReference type="EC" id="3.4.21.107" evidence="8"/>
<organism evidence="8 9">
    <name type="scientific">Siminovitchia thermophila</name>
    <dbReference type="NCBI Taxonomy" id="1245522"/>
    <lineage>
        <taxon>Bacteria</taxon>
        <taxon>Bacillati</taxon>
        <taxon>Bacillota</taxon>
        <taxon>Bacilli</taxon>
        <taxon>Bacillales</taxon>
        <taxon>Bacillaceae</taxon>
        <taxon>Siminovitchia</taxon>
    </lineage>
</organism>
<proteinExistence type="inferred from homology"/>
<name>A0ABS2RCB7_9BACI</name>
<protein>
    <submittedName>
        <fullName evidence="8">Serine protease Do</fullName>
        <ecNumber evidence="8">3.4.21.107</ecNumber>
    </submittedName>
</protein>
<feature type="domain" description="PDZ" evidence="7">
    <location>
        <begin position="308"/>
        <end position="397"/>
    </location>
</feature>
<dbReference type="SUPFAM" id="SSF50156">
    <property type="entry name" value="PDZ domain-like"/>
    <property type="match status" value="1"/>
</dbReference>
<dbReference type="CDD" id="cd06781">
    <property type="entry name" value="cpPDZ_BsHtra-like"/>
    <property type="match status" value="1"/>
</dbReference>
<comment type="similarity">
    <text evidence="1">Belongs to the peptidase S1C family.</text>
</comment>
<evidence type="ECO:0000259" key="7">
    <source>
        <dbReference type="SMART" id="SM00228"/>
    </source>
</evidence>
<dbReference type="GO" id="GO:0006508">
    <property type="term" value="P:proteolysis"/>
    <property type="evidence" value="ECO:0007669"/>
    <property type="project" value="UniProtKB-KW"/>
</dbReference>
<accession>A0ABS2RCB7</accession>
<dbReference type="Gene3D" id="2.30.42.10">
    <property type="match status" value="1"/>
</dbReference>
<evidence type="ECO:0000256" key="3">
    <source>
        <dbReference type="ARBA" id="ARBA00022801"/>
    </source>
</evidence>
<evidence type="ECO:0000256" key="2">
    <source>
        <dbReference type="ARBA" id="ARBA00022670"/>
    </source>
</evidence>
<keyword evidence="6" id="KW-0812">Transmembrane</keyword>
<evidence type="ECO:0000313" key="8">
    <source>
        <dbReference type="EMBL" id="MBM7716839.1"/>
    </source>
</evidence>
<evidence type="ECO:0000256" key="5">
    <source>
        <dbReference type="SAM" id="MobiDB-lite"/>
    </source>
</evidence>
<sequence>MERSKRKEWCLVGLYDDHSPNRFKKKRGGFFSGIIGGIIGALLMALLFPALDWNEPPNQNNAAIEENRGKTDHPSKNVSLDVTTDITEAVEKAGKGVVGITNIQTAKFWSGGEGQEAAGVGSGVIYKKAGDKALIVTNNHVVQGSSQLEVTLSDGKKVSGKQLGGDIWTDLAVVEIDADGIADDAVTEFGDSDALKIGEQVMAIGNPLGLEFAGSVTQGIISGVNRAVPVDINGDGVADWNAEVIQTDAAINPGNSGGALVNIAGQVVGINSMKIAQSTVEGIGFSIPINYVIPIIEDLEKYGEVKRPSMGVTLRDVAEVSAYHQQETLKLPKDVTTGVMIESVMANSPAGKAGLEELDVIVELDGQKVDNVIALRKHLYNTKKVGDSMDVTYYRGGKKEKTTIKLTDEARL</sequence>
<dbReference type="SUPFAM" id="SSF50494">
    <property type="entry name" value="Trypsin-like serine proteases"/>
    <property type="match status" value="1"/>
</dbReference>
<dbReference type="InterPro" id="IPR009003">
    <property type="entry name" value="Peptidase_S1_PA"/>
</dbReference>
<comment type="caution">
    <text evidence="8">The sequence shown here is derived from an EMBL/GenBank/DDBJ whole genome shotgun (WGS) entry which is preliminary data.</text>
</comment>
<feature type="transmembrane region" description="Helical" evidence="6">
    <location>
        <begin position="30"/>
        <end position="51"/>
    </location>
</feature>
<dbReference type="Gene3D" id="2.40.10.10">
    <property type="entry name" value="Trypsin-like serine proteases"/>
    <property type="match status" value="2"/>
</dbReference>
<keyword evidence="3 8" id="KW-0378">Hydrolase</keyword>
<keyword evidence="6" id="KW-1133">Transmembrane helix</keyword>
<evidence type="ECO:0000256" key="6">
    <source>
        <dbReference type="SAM" id="Phobius"/>
    </source>
</evidence>
<dbReference type="Pfam" id="PF13365">
    <property type="entry name" value="Trypsin_2"/>
    <property type="match status" value="1"/>
</dbReference>
<reference evidence="8 9" key="1">
    <citation type="submission" date="2021-01" db="EMBL/GenBank/DDBJ databases">
        <title>Genomic Encyclopedia of Type Strains, Phase IV (KMG-IV): sequencing the most valuable type-strain genomes for metagenomic binning, comparative biology and taxonomic classification.</title>
        <authorList>
            <person name="Goeker M."/>
        </authorList>
    </citation>
    <scope>NUCLEOTIDE SEQUENCE [LARGE SCALE GENOMIC DNA]</scope>
    <source>
        <strain evidence="8 9">DSM 105453</strain>
    </source>
</reference>
<dbReference type="InterPro" id="IPR001478">
    <property type="entry name" value="PDZ"/>
</dbReference>
<dbReference type="PRINTS" id="PR00834">
    <property type="entry name" value="PROTEASES2C"/>
</dbReference>
<evidence type="ECO:0000256" key="4">
    <source>
        <dbReference type="ARBA" id="ARBA00022825"/>
    </source>
</evidence>
<dbReference type="SMART" id="SM00228">
    <property type="entry name" value="PDZ"/>
    <property type="match status" value="1"/>
</dbReference>
<keyword evidence="9" id="KW-1185">Reference proteome</keyword>
<dbReference type="EMBL" id="JAFBFH010000033">
    <property type="protein sequence ID" value="MBM7716839.1"/>
    <property type="molecule type" value="Genomic_DNA"/>
</dbReference>
<evidence type="ECO:0000313" key="9">
    <source>
        <dbReference type="Proteomes" id="UP000823485"/>
    </source>
</evidence>
<gene>
    <name evidence="8" type="ORF">JOC94_003863</name>
</gene>
<dbReference type="InterPro" id="IPR043504">
    <property type="entry name" value="Peptidase_S1_PA_chymotrypsin"/>
</dbReference>
<keyword evidence="6" id="KW-0472">Membrane</keyword>
<dbReference type="GO" id="GO:0008233">
    <property type="term" value="F:peptidase activity"/>
    <property type="evidence" value="ECO:0007669"/>
    <property type="project" value="UniProtKB-KW"/>
</dbReference>
<dbReference type="Proteomes" id="UP000823485">
    <property type="component" value="Unassembled WGS sequence"/>
</dbReference>